<proteinExistence type="predicted"/>
<protein>
    <submittedName>
        <fullName evidence="1">DNA polymerase III chi subunit</fullName>
    </submittedName>
</protein>
<dbReference type="AlphaFoldDB" id="A0A318E4H9"/>
<dbReference type="InterPro" id="IPR036768">
    <property type="entry name" value="PolIII_chi_sf"/>
</dbReference>
<dbReference type="RefSeq" id="WP_110265877.1">
    <property type="nucleotide sequence ID" value="NZ_CAKZQT010000026.1"/>
</dbReference>
<accession>A0A318E4H9</accession>
<dbReference type="GO" id="GO:0003677">
    <property type="term" value="F:DNA binding"/>
    <property type="evidence" value="ECO:0007669"/>
    <property type="project" value="InterPro"/>
</dbReference>
<dbReference type="Gene3D" id="3.40.50.10110">
    <property type="entry name" value="DNA polymerase III subunit chi"/>
    <property type="match status" value="1"/>
</dbReference>
<dbReference type="EMBL" id="QICN01000008">
    <property type="protein sequence ID" value="PXV66111.1"/>
    <property type="molecule type" value="Genomic_DNA"/>
</dbReference>
<comment type="caution">
    <text evidence="1">The sequence shown here is derived from an EMBL/GenBank/DDBJ whole genome shotgun (WGS) entry which is preliminary data.</text>
</comment>
<dbReference type="GO" id="GO:0006260">
    <property type="term" value="P:DNA replication"/>
    <property type="evidence" value="ECO:0007669"/>
    <property type="project" value="InterPro"/>
</dbReference>
<evidence type="ECO:0000313" key="1">
    <source>
        <dbReference type="EMBL" id="PXV66111.1"/>
    </source>
</evidence>
<gene>
    <name evidence="1" type="ORF">C8D93_10883</name>
</gene>
<dbReference type="Pfam" id="PF04364">
    <property type="entry name" value="DNA_pol3_chi"/>
    <property type="match status" value="1"/>
</dbReference>
<dbReference type="PANTHER" id="PTHR38767">
    <property type="entry name" value="DNA POLYMERASE III SUBUNIT CHI"/>
    <property type="match status" value="1"/>
</dbReference>
<dbReference type="GO" id="GO:0032298">
    <property type="term" value="P:positive regulation of DNA-templated DNA replication initiation"/>
    <property type="evidence" value="ECO:0007669"/>
    <property type="project" value="TreeGrafter"/>
</dbReference>
<dbReference type="OrthoDB" id="5297568at2"/>
<keyword evidence="2" id="KW-1185">Reference proteome</keyword>
<dbReference type="InterPro" id="IPR007459">
    <property type="entry name" value="DNA_pol3_chi"/>
</dbReference>
<dbReference type="Proteomes" id="UP000248330">
    <property type="component" value="Unassembled WGS sequence"/>
</dbReference>
<sequence>MTRIDFYILPESAGPADSPVITACRLCEKAVGAGLRIYAHVDDRTTAEGFDGALWSFRQGGFIAHERYDGQAIEAPLPPVLIGSAEPPDTHHDVLVNLGTEVPDFFSRFERVLEIVAGDAAQRAASRTHYKFYRDRGYELNTFEQSADGGWTRRSTQ</sequence>
<organism evidence="1 2">
    <name type="scientific">Sinimarinibacterium flocculans</name>
    <dbReference type="NCBI Taxonomy" id="985250"/>
    <lineage>
        <taxon>Bacteria</taxon>
        <taxon>Pseudomonadati</taxon>
        <taxon>Pseudomonadota</taxon>
        <taxon>Gammaproteobacteria</taxon>
        <taxon>Nevskiales</taxon>
        <taxon>Nevskiaceae</taxon>
        <taxon>Sinimarinibacterium</taxon>
    </lineage>
</organism>
<name>A0A318E4H9_9GAMM</name>
<dbReference type="SUPFAM" id="SSF102400">
    <property type="entry name" value="DNA polymerase III chi subunit"/>
    <property type="match status" value="1"/>
</dbReference>
<dbReference type="PANTHER" id="PTHR38767:SF1">
    <property type="entry name" value="DNA POLYMERASE III SUBUNIT CHI"/>
    <property type="match status" value="1"/>
</dbReference>
<evidence type="ECO:0000313" key="2">
    <source>
        <dbReference type="Proteomes" id="UP000248330"/>
    </source>
</evidence>
<dbReference type="GO" id="GO:0003887">
    <property type="term" value="F:DNA-directed DNA polymerase activity"/>
    <property type="evidence" value="ECO:0007669"/>
    <property type="project" value="InterPro"/>
</dbReference>
<reference evidence="1 2" key="1">
    <citation type="submission" date="2018-04" db="EMBL/GenBank/DDBJ databases">
        <title>Genomic Encyclopedia of Type Strains, Phase IV (KMG-IV): sequencing the most valuable type-strain genomes for metagenomic binning, comparative biology and taxonomic classification.</title>
        <authorList>
            <person name="Goeker M."/>
        </authorList>
    </citation>
    <scope>NUCLEOTIDE SEQUENCE [LARGE SCALE GENOMIC DNA]</scope>
    <source>
        <strain evidence="1 2">DSM 104150</strain>
    </source>
</reference>